<dbReference type="KEGG" id="uam:UABAM_00522"/>
<dbReference type="RefSeq" id="WP_151966431.1">
    <property type="nucleotide sequence ID" value="NZ_AP019860.1"/>
</dbReference>
<proteinExistence type="predicted"/>
<sequence>MHKIEKVCLIAICSIILCSCTIFQERNVVKELGVELGDSEAQVDYKMGEPKSQFNFNTKDHRISVWNYSEEKLDYQPILEGDDNGVLPPPQTSIRSYNKQQCRLVFVDGFLCSIEDFVDNKVYRLDREELPDNVPAILDQIHGRPDESN</sequence>
<protein>
    <recommendedName>
        <fullName evidence="3">Lipoprotein</fullName>
    </recommendedName>
</protein>
<dbReference type="Proteomes" id="UP000326354">
    <property type="component" value="Chromosome"/>
</dbReference>
<reference evidence="1 2" key="1">
    <citation type="submission" date="2019-08" db="EMBL/GenBank/DDBJ databases">
        <title>Complete genome sequence of Candidatus Uab amorphum.</title>
        <authorList>
            <person name="Shiratori T."/>
            <person name="Suzuki S."/>
            <person name="Kakizawa Y."/>
            <person name="Ishida K."/>
        </authorList>
    </citation>
    <scope>NUCLEOTIDE SEQUENCE [LARGE SCALE GENOMIC DNA]</scope>
    <source>
        <strain evidence="1 2">SRT547</strain>
    </source>
</reference>
<accession>A0A5S9F280</accession>
<keyword evidence="2" id="KW-1185">Reference proteome</keyword>
<name>A0A5S9F280_UABAM</name>
<evidence type="ECO:0000313" key="1">
    <source>
        <dbReference type="EMBL" id="BBM82179.1"/>
    </source>
</evidence>
<organism evidence="1 2">
    <name type="scientific">Uabimicrobium amorphum</name>
    <dbReference type="NCBI Taxonomy" id="2596890"/>
    <lineage>
        <taxon>Bacteria</taxon>
        <taxon>Pseudomonadati</taxon>
        <taxon>Planctomycetota</taxon>
        <taxon>Candidatus Uabimicrobiia</taxon>
        <taxon>Candidatus Uabimicrobiales</taxon>
        <taxon>Candidatus Uabimicrobiaceae</taxon>
        <taxon>Candidatus Uabimicrobium</taxon>
    </lineage>
</organism>
<dbReference type="EMBL" id="AP019860">
    <property type="protein sequence ID" value="BBM82179.1"/>
    <property type="molecule type" value="Genomic_DNA"/>
</dbReference>
<gene>
    <name evidence="1" type="ORF">UABAM_00522</name>
</gene>
<dbReference type="AlphaFoldDB" id="A0A5S9F280"/>
<dbReference type="PROSITE" id="PS51257">
    <property type="entry name" value="PROKAR_LIPOPROTEIN"/>
    <property type="match status" value="1"/>
</dbReference>
<evidence type="ECO:0000313" key="2">
    <source>
        <dbReference type="Proteomes" id="UP000326354"/>
    </source>
</evidence>
<evidence type="ECO:0008006" key="3">
    <source>
        <dbReference type="Google" id="ProtNLM"/>
    </source>
</evidence>